<name>A0ABQ6DVE2_9GAMM</name>
<keyword evidence="3" id="KW-1185">Reference proteome</keyword>
<gene>
    <name evidence="2" type="ORF">GCM10007916_01560</name>
</gene>
<sequence length="312" mass="34757">MTDLIDLKFSSDKSINNSNLKSLKSTQNRDLKLKTFESPLDKLMKPSAFDAVLEQSMKPNPALAHLDEISKSFAHLNEMTKPNPALAHLDEISKSFAHLDEMTKSNPALAHLYEISKSFAHLNEMTKPNPALAHLDEISKSFAHLDEMTKSNPALAHLDEISKSFAHLDEMTKPNPAIAQLDEMMKPNTLDSFLYSKPIIDSPPLVFQNPINETNRKLDEANKKSDKLVAVIQKNALEAAIDATKNNKKMWLVACLGIFIGFLGTLLTGFIYMYPNTSSEGKDEVLQSVQLTKASVLLDLPLIQLSEVKNEE</sequence>
<feature type="transmembrane region" description="Helical" evidence="1">
    <location>
        <begin position="251"/>
        <end position="274"/>
    </location>
</feature>
<dbReference type="EMBL" id="BSPQ01000001">
    <property type="protein sequence ID" value="GLS89089.1"/>
    <property type="molecule type" value="Genomic_DNA"/>
</dbReference>
<keyword evidence="1" id="KW-0812">Transmembrane</keyword>
<organism evidence="2 3">
    <name type="scientific">Psychromonas marina</name>
    <dbReference type="NCBI Taxonomy" id="88364"/>
    <lineage>
        <taxon>Bacteria</taxon>
        <taxon>Pseudomonadati</taxon>
        <taxon>Pseudomonadota</taxon>
        <taxon>Gammaproteobacteria</taxon>
        <taxon>Alteromonadales</taxon>
        <taxon>Psychromonadaceae</taxon>
        <taxon>Psychromonas</taxon>
    </lineage>
</organism>
<evidence type="ECO:0000313" key="2">
    <source>
        <dbReference type="EMBL" id="GLS89089.1"/>
    </source>
</evidence>
<dbReference type="RefSeq" id="WP_284202208.1">
    <property type="nucleotide sequence ID" value="NZ_BSPQ01000001.1"/>
</dbReference>
<reference evidence="3" key="1">
    <citation type="journal article" date="2019" name="Int. J. Syst. Evol. Microbiol.">
        <title>The Global Catalogue of Microorganisms (GCM) 10K type strain sequencing project: providing services to taxonomists for standard genome sequencing and annotation.</title>
        <authorList>
            <consortium name="The Broad Institute Genomics Platform"/>
            <consortium name="The Broad Institute Genome Sequencing Center for Infectious Disease"/>
            <person name="Wu L."/>
            <person name="Ma J."/>
        </authorList>
    </citation>
    <scope>NUCLEOTIDE SEQUENCE [LARGE SCALE GENOMIC DNA]</scope>
    <source>
        <strain evidence="3">NBRC 103166</strain>
    </source>
</reference>
<dbReference type="Proteomes" id="UP001157353">
    <property type="component" value="Unassembled WGS sequence"/>
</dbReference>
<keyword evidence="1" id="KW-0472">Membrane</keyword>
<proteinExistence type="predicted"/>
<comment type="caution">
    <text evidence="2">The sequence shown here is derived from an EMBL/GenBank/DDBJ whole genome shotgun (WGS) entry which is preliminary data.</text>
</comment>
<protein>
    <submittedName>
        <fullName evidence="2">Uncharacterized protein</fullName>
    </submittedName>
</protein>
<keyword evidence="1" id="KW-1133">Transmembrane helix</keyword>
<evidence type="ECO:0000256" key="1">
    <source>
        <dbReference type="SAM" id="Phobius"/>
    </source>
</evidence>
<evidence type="ECO:0000313" key="3">
    <source>
        <dbReference type="Proteomes" id="UP001157353"/>
    </source>
</evidence>
<accession>A0ABQ6DVE2</accession>